<dbReference type="EMBL" id="MPJZ01000095">
    <property type="protein sequence ID" value="OLU43707.1"/>
    <property type="molecule type" value="Genomic_DNA"/>
</dbReference>
<evidence type="ECO:0000313" key="3">
    <source>
        <dbReference type="EMBL" id="OLU43707.1"/>
    </source>
</evidence>
<dbReference type="InterPro" id="IPR007394">
    <property type="entry name" value="UPF0122"/>
</dbReference>
<dbReference type="Pfam" id="PF04297">
    <property type="entry name" value="UPF0122"/>
    <property type="match status" value="1"/>
</dbReference>
<protein>
    <submittedName>
        <fullName evidence="3">Uncharacterized protein</fullName>
    </submittedName>
</protein>
<dbReference type="PANTHER" id="PTHR40083">
    <property type="entry name" value="UPF0122 PROTEIN CBO2450/CLC_2298"/>
    <property type="match status" value="1"/>
</dbReference>
<reference evidence="3 4" key="1">
    <citation type="submission" date="2016-11" db="EMBL/GenBank/DDBJ databases">
        <title>Description of two novel members of the family Erysipelotrichaceae: Ileibacterium lipovorans gen. nov., sp. nov. and Dubosiella newyorkensis, gen. nov., sp. nov.</title>
        <authorList>
            <person name="Cox L.M."/>
            <person name="Sohn J."/>
            <person name="Tyrrell K.L."/>
            <person name="Citron D.M."/>
            <person name="Lawson P.A."/>
            <person name="Patel N.B."/>
            <person name="Iizumi T."/>
            <person name="Perez-Perez G.I."/>
            <person name="Goldstein E.J."/>
            <person name="Blaser M.J."/>
        </authorList>
    </citation>
    <scope>NUCLEOTIDE SEQUENCE [LARGE SCALE GENOMIC DNA]</scope>
    <source>
        <strain evidence="3 4">NYU-BL-K8</strain>
    </source>
</reference>
<gene>
    <name evidence="3" type="ORF">BO223_11155</name>
</gene>
<dbReference type="Gene3D" id="1.10.10.10">
    <property type="entry name" value="Winged helix-like DNA-binding domain superfamily/Winged helix DNA-binding domain"/>
    <property type="match status" value="1"/>
</dbReference>
<dbReference type="PANTHER" id="PTHR40083:SF1">
    <property type="entry name" value="UPF0122 PROTEIN YLXM"/>
    <property type="match status" value="1"/>
</dbReference>
<dbReference type="InterPro" id="IPR013324">
    <property type="entry name" value="RNA_pol_sigma_r3/r4-like"/>
</dbReference>
<dbReference type="SUPFAM" id="SSF88659">
    <property type="entry name" value="Sigma3 and sigma4 domains of RNA polymerase sigma factors"/>
    <property type="match status" value="1"/>
</dbReference>
<evidence type="ECO:0000256" key="1">
    <source>
        <dbReference type="ARBA" id="ARBA00008720"/>
    </source>
</evidence>
<name>A0A1Q9YHQ9_9FIRM</name>
<dbReference type="InterPro" id="IPR036388">
    <property type="entry name" value="WH-like_DNA-bd_sf"/>
</dbReference>
<dbReference type="AlphaFoldDB" id="A0A1Q9YHQ9"/>
<evidence type="ECO:0000313" key="4">
    <source>
        <dbReference type="Proteomes" id="UP000186758"/>
    </source>
</evidence>
<evidence type="ECO:0000256" key="2">
    <source>
        <dbReference type="ARBA" id="ARBA00024764"/>
    </source>
</evidence>
<accession>A0A1Q9YHQ9</accession>
<comment type="similarity">
    <text evidence="1">Belongs to the UPF0122 family.</text>
</comment>
<comment type="function">
    <text evidence="2">Might take part in the signal recognition particle (SRP) pathway. This is inferred from the conservation of its genetic proximity to ftsY/ffh. May be a regulatory protein.</text>
</comment>
<proteinExistence type="inferred from homology"/>
<comment type="caution">
    <text evidence="3">The sequence shown here is derived from an EMBL/GenBank/DDBJ whole genome shotgun (WGS) entry which is preliminary data.</text>
</comment>
<dbReference type="RefSeq" id="WP_075886234.1">
    <property type="nucleotide sequence ID" value="NZ_CAKOCV010000034.1"/>
</dbReference>
<organism evidence="3 4">
    <name type="scientific">Faecalibaculum rodentium</name>
    <dbReference type="NCBI Taxonomy" id="1702221"/>
    <lineage>
        <taxon>Bacteria</taxon>
        <taxon>Bacillati</taxon>
        <taxon>Bacillota</taxon>
        <taxon>Erysipelotrichia</taxon>
        <taxon>Erysipelotrichales</taxon>
        <taxon>Erysipelotrichaceae</taxon>
        <taxon>Faecalibaculum</taxon>
    </lineage>
</organism>
<dbReference type="Proteomes" id="UP000186758">
    <property type="component" value="Unassembled WGS sequence"/>
</dbReference>
<sequence>MTRIEANDLFDIYGPLLTERQREILALSIQEDLSFGEIAAELGISRAAAADAVKRGETLLSQYEKRLGVAGIRRKVLELLEGQPALQDQVRQLYASAGVPSSTF</sequence>